<name>A0ACC2VX87_9TREE</name>
<protein>
    <submittedName>
        <fullName evidence="1">Uncharacterized protein</fullName>
    </submittedName>
</protein>
<sequence length="258" mass="28261">MNHTRLSSSIPPSKKARKASTTVTEEQRASSLGGVGSENESTPQPGSTADQLNFVNIPLPFKSAEWIHRRATTKPAKRTLKQLLVAERERAGGARLSTTSAGGAGVSLAPSEKNSRRVTPVLSGRSSKSSRGKNARFLSKAAKEELAREAAEAAAAEEEDVKPSENGDDGEVEDPLLVRDENGNIRKREIITWFTPDAHPSLRPTKKYCDITGLPARYTDPKTKLRYHDLEVYNVIRQLGPGQDQQYLMLRGAQQTLM</sequence>
<organism evidence="1 2">
    <name type="scientific">Naganishia adeliensis</name>
    <dbReference type="NCBI Taxonomy" id="92952"/>
    <lineage>
        <taxon>Eukaryota</taxon>
        <taxon>Fungi</taxon>
        <taxon>Dikarya</taxon>
        <taxon>Basidiomycota</taxon>
        <taxon>Agaricomycotina</taxon>
        <taxon>Tremellomycetes</taxon>
        <taxon>Filobasidiales</taxon>
        <taxon>Filobasidiaceae</taxon>
        <taxon>Naganishia</taxon>
    </lineage>
</organism>
<dbReference type="Proteomes" id="UP001230649">
    <property type="component" value="Unassembled WGS sequence"/>
</dbReference>
<comment type="caution">
    <text evidence="1">The sequence shown here is derived from an EMBL/GenBank/DDBJ whole genome shotgun (WGS) entry which is preliminary data.</text>
</comment>
<accession>A0ACC2VX87</accession>
<keyword evidence="2" id="KW-1185">Reference proteome</keyword>
<evidence type="ECO:0000313" key="1">
    <source>
        <dbReference type="EMBL" id="KAJ9103604.1"/>
    </source>
</evidence>
<gene>
    <name evidence="1" type="ORF">QFC20_004760</name>
</gene>
<evidence type="ECO:0000313" key="2">
    <source>
        <dbReference type="Proteomes" id="UP001230649"/>
    </source>
</evidence>
<dbReference type="EMBL" id="JASBWS010000058">
    <property type="protein sequence ID" value="KAJ9103604.1"/>
    <property type="molecule type" value="Genomic_DNA"/>
</dbReference>
<reference evidence="1" key="1">
    <citation type="submission" date="2023-04" db="EMBL/GenBank/DDBJ databases">
        <title>Draft Genome sequencing of Naganishia species isolated from polar environments using Oxford Nanopore Technology.</title>
        <authorList>
            <person name="Leo P."/>
            <person name="Venkateswaran K."/>
        </authorList>
    </citation>
    <scope>NUCLEOTIDE SEQUENCE</scope>
    <source>
        <strain evidence="1">MNA-CCFEE 5262</strain>
    </source>
</reference>
<proteinExistence type="predicted"/>